<proteinExistence type="predicted"/>
<keyword evidence="1" id="KW-1133">Transmembrane helix</keyword>
<reference evidence="2" key="1">
    <citation type="journal article" date="2021" name="PeerJ">
        <title>Extensive microbial diversity within the chicken gut microbiome revealed by metagenomics and culture.</title>
        <authorList>
            <person name="Gilroy R."/>
            <person name="Ravi A."/>
            <person name="Getino M."/>
            <person name="Pursley I."/>
            <person name="Horton D.L."/>
            <person name="Alikhan N.F."/>
            <person name="Baker D."/>
            <person name="Gharbi K."/>
            <person name="Hall N."/>
            <person name="Watson M."/>
            <person name="Adriaenssens E.M."/>
            <person name="Foster-Nyarko E."/>
            <person name="Jarju S."/>
            <person name="Secka A."/>
            <person name="Antonio M."/>
            <person name="Oren A."/>
            <person name="Chaudhuri R.R."/>
            <person name="La Ragione R."/>
            <person name="Hildebrand F."/>
            <person name="Pallen M.J."/>
        </authorList>
    </citation>
    <scope>NUCLEOTIDE SEQUENCE</scope>
    <source>
        <strain evidence="2">CHK178-16964</strain>
    </source>
</reference>
<gene>
    <name evidence="2" type="ORF">IAA07_10005</name>
</gene>
<dbReference type="InterPro" id="IPR008407">
    <property type="entry name" value="Brnchd-chn_aa_trnsp_AzlD"/>
</dbReference>
<evidence type="ECO:0000313" key="3">
    <source>
        <dbReference type="Proteomes" id="UP000823900"/>
    </source>
</evidence>
<comment type="caution">
    <text evidence="2">The sequence shown here is derived from an EMBL/GenBank/DDBJ whole genome shotgun (WGS) entry which is preliminary data.</text>
</comment>
<feature type="transmembrane region" description="Helical" evidence="1">
    <location>
        <begin position="6"/>
        <end position="26"/>
    </location>
</feature>
<reference evidence="2" key="2">
    <citation type="submission" date="2021-04" db="EMBL/GenBank/DDBJ databases">
        <authorList>
            <person name="Gilroy R."/>
        </authorList>
    </citation>
    <scope>NUCLEOTIDE SEQUENCE</scope>
    <source>
        <strain evidence="2">CHK178-16964</strain>
    </source>
</reference>
<dbReference type="EMBL" id="DWZA01000088">
    <property type="protein sequence ID" value="HJA71890.1"/>
    <property type="molecule type" value="Genomic_DNA"/>
</dbReference>
<accession>A0A9D2KPY3</accession>
<evidence type="ECO:0000256" key="1">
    <source>
        <dbReference type="SAM" id="Phobius"/>
    </source>
</evidence>
<feature type="transmembrane region" description="Helical" evidence="1">
    <location>
        <begin position="38"/>
        <end position="56"/>
    </location>
</feature>
<protein>
    <submittedName>
        <fullName evidence="2">AzlD domain-containing protein</fullName>
    </submittedName>
</protein>
<name>A0A9D2KPY3_9FIRM</name>
<dbReference type="Proteomes" id="UP000823900">
    <property type="component" value="Unassembled WGS sequence"/>
</dbReference>
<organism evidence="2 3">
    <name type="scientific">Candidatus Lachnoclostridium stercoravium</name>
    <dbReference type="NCBI Taxonomy" id="2838633"/>
    <lineage>
        <taxon>Bacteria</taxon>
        <taxon>Bacillati</taxon>
        <taxon>Bacillota</taxon>
        <taxon>Clostridia</taxon>
        <taxon>Lachnospirales</taxon>
        <taxon>Lachnospiraceae</taxon>
    </lineage>
</organism>
<keyword evidence="1" id="KW-0472">Membrane</keyword>
<evidence type="ECO:0000313" key="2">
    <source>
        <dbReference type="EMBL" id="HJA71890.1"/>
    </source>
</evidence>
<keyword evidence="1" id="KW-0812">Transmembrane</keyword>
<dbReference type="AlphaFoldDB" id="A0A9D2KPY3"/>
<sequence>MTYVLTSVAIMAGTTYLIRMLPMVIFKKKIRNVFIQSFLYYVPYAVLSAMTFPAIFSSTGSTASAAAGCAAAVLLAYFNRGLLTVAVGASVVAWLVQAAGL</sequence>
<dbReference type="Pfam" id="PF05437">
    <property type="entry name" value="AzlD"/>
    <property type="match status" value="1"/>
</dbReference>